<dbReference type="EMBL" id="QKWP01000451">
    <property type="protein sequence ID" value="RIB19831.1"/>
    <property type="molecule type" value="Genomic_DNA"/>
</dbReference>
<evidence type="ECO:0000313" key="3">
    <source>
        <dbReference type="Proteomes" id="UP000266673"/>
    </source>
</evidence>
<protein>
    <submittedName>
        <fullName evidence="2">Uncharacterized protein</fullName>
    </submittedName>
</protein>
<keyword evidence="1" id="KW-0472">Membrane</keyword>
<name>A0A397VDB6_9GLOM</name>
<proteinExistence type="predicted"/>
<gene>
    <name evidence="2" type="ORF">C2G38_1240013</name>
</gene>
<comment type="caution">
    <text evidence="2">The sequence shown here is derived from an EMBL/GenBank/DDBJ whole genome shotgun (WGS) entry which is preliminary data.</text>
</comment>
<keyword evidence="3" id="KW-1185">Reference proteome</keyword>
<dbReference type="AlphaFoldDB" id="A0A397VDB6"/>
<evidence type="ECO:0000313" key="2">
    <source>
        <dbReference type="EMBL" id="RIB19831.1"/>
    </source>
</evidence>
<evidence type="ECO:0000256" key="1">
    <source>
        <dbReference type="SAM" id="Phobius"/>
    </source>
</evidence>
<reference evidence="2 3" key="1">
    <citation type="submission" date="2018-06" db="EMBL/GenBank/DDBJ databases">
        <title>Comparative genomics reveals the genomic features of Rhizophagus irregularis, R. cerebriforme, R. diaphanum and Gigaspora rosea, and their symbiotic lifestyle signature.</title>
        <authorList>
            <person name="Morin E."/>
            <person name="San Clemente H."/>
            <person name="Chen E.C.H."/>
            <person name="De La Providencia I."/>
            <person name="Hainaut M."/>
            <person name="Kuo A."/>
            <person name="Kohler A."/>
            <person name="Murat C."/>
            <person name="Tang N."/>
            <person name="Roy S."/>
            <person name="Loubradou J."/>
            <person name="Henrissat B."/>
            <person name="Grigoriev I.V."/>
            <person name="Corradi N."/>
            <person name="Roux C."/>
            <person name="Martin F.M."/>
        </authorList>
    </citation>
    <scope>NUCLEOTIDE SEQUENCE [LARGE SCALE GENOMIC DNA]</scope>
    <source>
        <strain evidence="2 3">DAOM 194757</strain>
    </source>
</reference>
<keyword evidence="1" id="KW-1133">Transmembrane helix</keyword>
<feature type="transmembrane region" description="Helical" evidence="1">
    <location>
        <begin position="6"/>
        <end position="25"/>
    </location>
</feature>
<keyword evidence="1" id="KW-0812">Transmembrane</keyword>
<organism evidence="2 3">
    <name type="scientific">Gigaspora rosea</name>
    <dbReference type="NCBI Taxonomy" id="44941"/>
    <lineage>
        <taxon>Eukaryota</taxon>
        <taxon>Fungi</taxon>
        <taxon>Fungi incertae sedis</taxon>
        <taxon>Mucoromycota</taxon>
        <taxon>Glomeromycotina</taxon>
        <taxon>Glomeromycetes</taxon>
        <taxon>Diversisporales</taxon>
        <taxon>Gigasporaceae</taxon>
        <taxon>Gigaspora</taxon>
    </lineage>
</organism>
<dbReference type="Proteomes" id="UP000266673">
    <property type="component" value="Unassembled WGS sequence"/>
</dbReference>
<feature type="transmembrane region" description="Helical" evidence="1">
    <location>
        <begin position="57"/>
        <end position="76"/>
    </location>
</feature>
<sequence length="79" mass="8869">MVLVLWFFLSLVFDALMLSVLQLLVDFKVLWLRWLVATNRIVVSGIGMVTLNGGCRFLVSSCRSLLMLTFALLFLVSGT</sequence>
<accession>A0A397VDB6</accession>